<dbReference type="EMBL" id="JBFXLS010000012">
    <property type="protein sequence ID" value="KAL2830486.1"/>
    <property type="molecule type" value="Genomic_DNA"/>
</dbReference>
<comment type="caution">
    <text evidence="2">The sequence shown here is derived from an EMBL/GenBank/DDBJ whole genome shotgun (WGS) entry which is preliminary data.</text>
</comment>
<evidence type="ECO:0000313" key="3">
    <source>
        <dbReference type="Proteomes" id="UP001610335"/>
    </source>
</evidence>
<accession>A0ABR4IS40</accession>
<proteinExistence type="predicted"/>
<keyword evidence="3" id="KW-1185">Reference proteome</keyword>
<organism evidence="2 3">
    <name type="scientific">Aspergillus cavernicola</name>
    <dbReference type="NCBI Taxonomy" id="176166"/>
    <lineage>
        <taxon>Eukaryota</taxon>
        <taxon>Fungi</taxon>
        <taxon>Dikarya</taxon>
        <taxon>Ascomycota</taxon>
        <taxon>Pezizomycotina</taxon>
        <taxon>Eurotiomycetes</taxon>
        <taxon>Eurotiomycetidae</taxon>
        <taxon>Eurotiales</taxon>
        <taxon>Aspergillaceae</taxon>
        <taxon>Aspergillus</taxon>
        <taxon>Aspergillus subgen. Nidulantes</taxon>
    </lineage>
</organism>
<evidence type="ECO:0000313" key="2">
    <source>
        <dbReference type="EMBL" id="KAL2830486.1"/>
    </source>
</evidence>
<feature type="compositionally biased region" description="Pro residues" evidence="1">
    <location>
        <begin position="17"/>
        <end position="30"/>
    </location>
</feature>
<gene>
    <name evidence="2" type="ORF">BDW59DRAFT_158399</name>
</gene>
<dbReference type="InterPro" id="IPR023213">
    <property type="entry name" value="CAT-like_dom_sf"/>
</dbReference>
<name>A0ABR4IS40_9EURO</name>
<dbReference type="Gene3D" id="3.30.559.10">
    <property type="entry name" value="Chloramphenicol acetyltransferase-like domain"/>
    <property type="match status" value="1"/>
</dbReference>
<dbReference type="Proteomes" id="UP001610335">
    <property type="component" value="Unassembled WGS sequence"/>
</dbReference>
<evidence type="ECO:0000256" key="1">
    <source>
        <dbReference type="SAM" id="MobiDB-lite"/>
    </source>
</evidence>
<protein>
    <submittedName>
        <fullName evidence="2">Uncharacterized protein</fullName>
    </submittedName>
</protein>
<feature type="region of interest" description="Disordered" evidence="1">
    <location>
        <begin position="1"/>
        <end position="30"/>
    </location>
</feature>
<sequence>MQTHHGHAQSRTLKPQLHPPRPLRPNHPLIPNPLALRHILPTTQTQTTGNKPSLEIRCKPGAISILIDQGQIETPYDSLSAQGFTADNIPEDSPNARKDTTLVIPVNGRRHLGLTSSHEESENCQGQDIVYLGNAILYTRSQLPTKTVTNGVNTDTNNTLSEISTAITNSQAPTRLNVRYAAELYSLAARVDDYKGLYPGWDLFNSQDLVVSSWADRPFYELDFGSTLGKPDGVRIPFYGQVDGWVVVLPPRRGLLLGGGEKVLECVAMLREDDMEFW</sequence>
<reference evidence="2 3" key="1">
    <citation type="submission" date="2024-07" db="EMBL/GenBank/DDBJ databases">
        <title>Section-level genome sequencing and comparative genomics of Aspergillus sections Usti and Cavernicolus.</title>
        <authorList>
            <consortium name="Lawrence Berkeley National Laboratory"/>
            <person name="Nybo J.L."/>
            <person name="Vesth T.C."/>
            <person name="Theobald S."/>
            <person name="Frisvad J.C."/>
            <person name="Larsen T.O."/>
            <person name="Kjaerboelling I."/>
            <person name="Rothschild-Mancinelli K."/>
            <person name="Lyhne E.K."/>
            <person name="Kogle M.E."/>
            <person name="Barry K."/>
            <person name="Clum A."/>
            <person name="Na H."/>
            <person name="Ledsgaard L."/>
            <person name="Lin J."/>
            <person name="Lipzen A."/>
            <person name="Kuo A."/>
            <person name="Riley R."/>
            <person name="Mondo S."/>
            <person name="LaButti K."/>
            <person name="Haridas S."/>
            <person name="Pangalinan J."/>
            <person name="Salamov A.A."/>
            <person name="Simmons B.A."/>
            <person name="Magnuson J.K."/>
            <person name="Chen J."/>
            <person name="Drula E."/>
            <person name="Henrissat B."/>
            <person name="Wiebenga A."/>
            <person name="Lubbers R.J."/>
            <person name="Gomes A.C."/>
            <person name="Makela M.R."/>
            <person name="Stajich J."/>
            <person name="Grigoriev I.V."/>
            <person name="Mortensen U.H."/>
            <person name="De vries R.P."/>
            <person name="Baker S.E."/>
            <person name="Andersen M.R."/>
        </authorList>
    </citation>
    <scope>NUCLEOTIDE SEQUENCE [LARGE SCALE GENOMIC DNA]</scope>
    <source>
        <strain evidence="2 3">CBS 600.67</strain>
    </source>
</reference>